<dbReference type="GO" id="GO:0008999">
    <property type="term" value="F:protein-N-terminal-alanine acetyltransferase activity"/>
    <property type="evidence" value="ECO:0007669"/>
    <property type="project" value="UniProtKB-UniRule"/>
</dbReference>
<dbReference type="AlphaFoldDB" id="A0A939GVA2"/>
<comment type="caution">
    <text evidence="2">Lacks conserved residue(s) required for the propagation of feature annotation.</text>
</comment>
<keyword evidence="5" id="KW-0687">Ribonucleoprotein</keyword>
<dbReference type="EC" id="2.3.1.266" evidence="2"/>
<feature type="binding site" evidence="2">
    <location>
        <position position="114"/>
    </location>
    <ligand>
        <name>acetyl-CoA</name>
        <dbReference type="ChEBI" id="CHEBI:57288"/>
    </ligand>
</feature>
<dbReference type="Pfam" id="PF00583">
    <property type="entry name" value="Acetyltransf_1"/>
    <property type="match status" value="1"/>
</dbReference>
<keyword evidence="1 2" id="KW-0808">Transferase</keyword>
<reference evidence="5" key="1">
    <citation type="submission" date="2021-03" db="EMBL/GenBank/DDBJ databases">
        <title>Comamonas denitrificans.</title>
        <authorList>
            <person name="Finster K."/>
        </authorList>
    </citation>
    <scope>NUCLEOTIDE SEQUENCE</scope>
    <source>
        <strain evidence="5">MM2021_4</strain>
    </source>
</reference>
<comment type="similarity">
    <text evidence="2">Belongs to the acetyltransferase family. RimI subfamily.</text>
</comment>
<evidence type="ECO:0000313" key="5">
    <source>
        <dbReference type="EMBL" id="MBO1248709.1"/>
    </source>
</evidence>
<comment type="subcellular location">
    <subcellularLocation>
        <location evidence="2">Cytoplasm</location>
    </subcellularLocation>
</comment>
<dbReference type="NCBIfam" id="TIGR01575">
    <property type="entry name" value="rimI"/>
    <property type="match status" value="1"/>
</dbReference>
<feature type="domain" description="N-acetyltransferase" evidence="4">
    <location>
        <begin position="8"/>
        <end position="154"/>
    </location>
</feature>
<feature type="chain" id="PRO_5036738434" description="[Ribosomal protein bS18]-alanine N-acetyltransferase" evidence="3">
    <location>
        <begin position="23"/>
        <end position="162"/>
    </location>
</feature>
<dbReference type="PROSITE" id="PS51186">
    <property type="entry name" value="GNAT"/>
    <property type="match status" value="1"/>
</dbReference>
<comment type="catalytic activity">
    <reaction evidence="2">
        <text>N-terminal L-alanyl-[ribosomal protein bS18] + acetyl-CoA = N-terminal N(alpha)-acetyl-L-alanyl-[ribosomal protein bS18] + CoA + H(+)</text>
        <dbReference type="Rhea" id="RHEA:43756"/>
        <dbReference type="Rhea" id="RHEA-COMP:10676"/>
        <dbReference type="Rhea" id="RHEA-COMP:10677"/>
        <dbReference type="ChEBI" id="CHEBI:15378"/>
        <dbReference type="ChEBI" id="CHEBI:57287"/>
        <dbReference type="ChEBI" id="CHEBI:57288"/>
        <dbReference type="ChEBI" id="CHEBI:64718"/>
        <dbReference type="ChEBI" id="CHEBI:83683"/>
        <dbReference type="EC" id="2.3.1.266"/>
    </reaction>
</comment>
<dbReference type="InterPro" id="IPR050769">
    <property type="entry name" value="NAT_camello-type"/>
</dbReference>
<evidence type="ECO:0000256" key="1">
    <source>
        <dbReference type="ARBA" id="ARBA00022679"/>
    </source>
</evidence>
<dbReference type="HAMAP" id="MF_02210">
    <property type="entry name" value="RimI"/>
    <property type="match status" value="1"/>
</dbReference>
<proteinExistence type="inferred from homology"/>
<dbReference type="Gene3D" id="3.40.630.30">
    <property type="match status" value="1"/>
</dbReference>
<dbReference type="GO" id="GO:0005737">
    <property type="term" value="C:cytoplasm"/>
    <property type="evidence" value="ECO:0007669"/>
    <property type="project" value="UniProtKB-SubCell"/>
</dbReference>
<feature type="active site" description="Proton donor" evidence="2">
    <location>
        <position position="121"/>
    </location>
</feature>
<protein>
    <recommendedName>
        <fullName evidence="2">[Ribosomal protein bS18]-alanine N-acetyltransferase</fullName>
        <ecNumber evidence="2">2.3.1.266</ecNumber>
    </recommendedName>
</protein>
<comment type="caution">
    <text evidence="5">The sequence shown here is derived from an EMBL/GenBank/DDBJ whole genome shotgun (WGS) entry which is preliminary data.</text>
</comment>
<evidence type="ECO:0000256" key="3">
    <source>
        <dbReference type="SAM" id="SignalP"/>
    </source>
</evidence>
<evidence type="ECO:0000256" key="2">
    <source>
        <dbReference type="HAMAP-Rule" id="MF_02210"/>
    </source>
</evidence>
<keyword evidence="2" id="KW-0963">Cytoplasm</keyword>
<name>A0A939GVA2_9BURK</name>
<evidence type="ECO:0000259" key="4">
    <source>
        <dbReference type="PROSITE" id="PS51186"/>
    </source>
</evidence>
<dbReference type="InterPro" id="IPR006464">
    <property type="entry name" value="AcTrfase_RimI/Ard1"/>
</dbReference>
<dbReference type="Proteomes" id="UP000664731">
    <property type="component" value="Unassembled WGS sequence"/>
</dbReference>
<evidence type="ECO:0000313" key="6">
    <source>
        <dbReference type="Proteomes" id="UP000664731"/>
    </source>
</evidence>
<gene>
    <name evidence="2 5" type="primary">rimI</name>
    <name evidence="5" type="ORF">J1777_02505</name>
</gene>
<comment type="function">
    <text evidence="2">Acetylates the N-terminal alanine of ribosomal protein bS18.</text>
</comment>
<dbReference type="InterPro" id="IPR016181">
    <property type="entry name" value="Acyl_CoA_acyltransferase"/>
</dbReference>
<keyword evidence="6" id="KW-1185">Reference proteome</keyword>
<feature type="active site" description="Proton acceptor" evidence="2">
    <location>
        <position position="109"/>
    </location>
</feature>
<dbReference type="GO" id="GO:0005840">
    <property type="term" value="C:ribosome"/>
    <property type="evidence" value="ECO:0007669"/>
    <property type="project" value="UniProtKB-KW"/>
</dbReference>
<dbReference type="RefSeq" id="WP_207574261.1">
    <property type="nucleotide sequence ID" value="NZ_JAFNME010000004.1"/>
</dbReference>
<accession>A0A939GVA2</accession>
<dbReference type="InterPro" id="IPR043690">
    <property type="entry name" value="RimI"/>
</dbReference>
<dbReference type="PANTHER" id="PTHR13947:SF37">
    <property type="entry name" value="LD18367P"/>
    <property type="match status" value="1"/>
</dbReference>
<dbReference type="CDD" id="cd04301">
    <property type="entry name" value="NAT_SF"/>
    <property type="match status" value="1"/>
</dbReference>
<feature type="signal peptide" evidence="3">
    <location>
        <begin position="1"/>
        <end position="22"/>
    </location>
</feature>
<organism evidence="5 6">
    <name type="scientific">Comamonas denitrificans</name>
    <dbReference type="NCBI Taxonomy" id="117506"/>
    <lineage>
        <taxon>Bacteria</taxon>
        <taxon>Pseudomonadati</taxon>
        <taxon>Pseudomonadota</taxon>
        <taxon>Betaproteobacteria</taxon>
        <taxon>Burkholderiales</taxon>
        <taxon>Comamonadaceae</taxon>
        <taxon>Comamonas</taxon>
    </lineage>
</organism>
<dbReference type="EMBL" id="JAFNME010000004">
    <property type="protein sequence ID" value="MBO1248709.1"/>
    <property type="molecule type" value="Genomic_DNA"/>
</dbReference>
<keyword evidence="3" id="KW-0732">Signal</keyword>
<sequence length="162" mass="17457">MLNCQAPAQLLPMAAQWLPAVAAVDAAAQAHPWTQRQFADALTSGYHGAMLVRHGEVLGFFVAMQAVDEVHLLALSVAPQHQGLGHGRCLLHALHEWARQVAAHTLWLEVRSSNARARSLYEGAGFVAVGQRKDYYPVSPGVREAAVLMCKDLCKDLAGGTP</sequence>
<dbReference type="SUPFAM" id="SSF55729">
    <property type="entry name" value="Acyl-CoA N-acyltransferases (Nat)"/>
    <property type="match status" value="1"/>
</dbReference>
<dbReference type="InterPro" id="IPR000182">
    <property type="entry name" value="GNAT_dom"/>
</dbReference>
<keyword evidence="2" id="KW-0012">Acyltransferase</keyword>
<dbReference type="PANTHER" id="PTHR13947">
    <property type="entry name" value="GNAT FAMILY N-ACETYLTRANSFERASE"/>
    <property type="match status" value="1"/>
</dbReference>
<keyword evidence="5" id="KW-0689">Ribosomal protein</keyword>